<evidence type="ECO:0000313" key="2">
    <source>
        <dbReference type="EMBL" id="GMR45480.1"/>
    </source>
</evidence>
<organism evidence="2 3">
    <name type="scientific">Pristionchus mayeri</name>
    <dbReference type="NCBI Taxonomy" id="1317129"/>
    <lineage>
        <taxon>Eukaryota</taxon>
        <taxon>Metazoa</taxon>
        <taxon>Ecdysozoa</taxon>
        <taxon>Nematoda</taxon>
        <taxon>Chromadorea</taxon>
        <taxon>Rhabditida</taxon>
        <taxon>Rhabditina</taxon>
        <taxon>Diplogasteromorpha</taxon>
        <taxon>Diplogasteroidea</taxon>
        <taxon>Neodiplogasteridae</taxon>
        <taxon>Pristionchus</taxon>
    </lineage>
</organism>
<dbReference type="Proteomes" id="UP001328107">
    <property type="component" value="Unassembled WGS sequence"/>
</dbReference>
<name>A0AAN5HYF4_9BILA</name>
<dbReference type="AlphaFoldDB" id="A0AAN5HYF4"/>
<comment type="caution">
    <text evidence="2">The sequence shown here is derived from an EMBL/GenBank/DDBJ whole genome shotgun (WGS) entry which is preliminary data.</text>
</comment>
<feature type="region of interest" description="Disordered" evidence="1">
    <location>
        <begin position="21"/>
        <end position="90"/>
    </location>
</feature>
<protein>
    <submittedName>
        <fullName evidence="2">Uncharacterized protein</fullName>
    </submittedName>
</protein>
<feature type="compositionally biased region" description="Low complexity" evidence="1">
    <location>
        <begin position="23"/>
        <end position="34"/>
    </location>
</feature>
<evidence type="ECO:0000256" key="1">
    <source>
        <dbReference type="SAM" id="MobiDB-lite"/>
    </source>
</evidence>
<accession>A0AAN5HYF4</accession>
<feature type="compositionally biased region" description="Low complexity" evidence="1">
    <location>
        <begin position="76"/>
        <end position="86"/>
    </location>
</feature>
<evidence type="ECO:0000313" key="3">
    <source>
        <dbReference type="Proteomes" id="UP001328107"/>
    </source>
</evidence>
<reference evidence="3" key="1">
    <citation type="submission" date="2022-10" db="EMBL/GenBank/DDBJ databases">
        <title>Genome assembly of Pristionchus species.</title>
        <authorList>
            <person name="Yoshida K."/>
            <person name="Sommer R.J."/>
        </authorList>
    </citation>
    <scope>NUCLEOTIDE SEQUENCE [LARGE SCALE GENOMIC DNA]</scope>
    <source>
        <strain evidence="3">RS5460</strain>
    </source>
</reference>
<proteinExistence type="predicted"/>
<dbReference type="EMBL" id="BTRK01000004">
    <property type="protein sequence ID" value="GMR45480.1"/>
    <property type="molecule type" value="Genomic_DNA"/>
</dbReference>
<keyword evidence="3" id="KW-1185">Reference proteome</keyword>
<sequence>RVLHLVQWPLSPTEITSAERRCSSSAACSATSPTRRPPRPDLPSTESSAVCPEPSMDSTTPLPTRLRESPGRGRRSSSTSRTPRSTFPALRWCSPGSRRLASVLISSSTWKLNHRSLLLRFAHCPGSPLVSS</sequence>
<gene>
    <name evidence="2" type="ORF">PMAYCL1PPCAC_15675</name>
</gene>
<feature type="non-terminal residue" evidence="2">
    <location>
        <position position="1"/>
    </location>
</feature>